<organism evidence="4 5">
    <name type="scientific">Paracidovorax anthurii</name>
    <dbReference type="NCBI Taxonomy" id="78229"/>
    <lineage>
        <taxon>Bacteria</taxon>
        <taxon>Pseudomonadati</taxon>
        <taxon>Pseudomonadota</taxon>
        <taxon>Betaproteobacteria</taxon>
        <taxon>Burkholderiales</taxon>
        <taxon>Comamonadaceae</taxon>
        <taxon>Paracidovorax</taxon>
    </lineage>
</organism>
<keyword evidence="5" id="KW-1185">Reference proteome</keyword>
<dbReference type="InterPro" id="IPR041664">
    <property type="entry name" value="AAA_16"/>
</dbReference>
<name>A0A328YX35_9BURK</name>
<dbReference type="PANTHER" id="PTHR16305">
    <property type="entry name" value="TESTICULAR SOLUBLE ADENYLYL CYCLASE"/>
    <property type="match status" value="1"/>
</dbReference>
<sequence length="1109" mass="119433">MKSTEQHGEAGIASVSSDGRVTLEPQRLKALRLQRGLSQEALAAHCFAQRLCVSIASIKRAECGRPVLYRTARHLAQAYGVPLEGMLAGAPASLLSAGQEAQDGAGSEPQEAQDAAFAVGDGAALRSVVVLTIPSAGGAADLAEAMRLVAQFGGLPVPAPQAWLQAVFGLPRAFCSDAERCVECAVALRRRLGAACGGIVVRQGEWADGALWWPTGTRPAPPVHGPGVRLPDVLVEQTCAALLWDEFDFGLLAQEGAAASYRVLETGAAESAGRPRRPLIGRYAQLQQFKVILDAAREMQCGHVVHVRGVAGIGKSRLVREFADIARQWGFACHESGALDFGAEAAVSPWRRIARGLLGCPESEGPGAAGAAQDAAAWAEGLLRIGLEREQAVPLQVLLGLPQTSEQALVLAGMEHGERRRCTVEALRTMILHAAMTQPLVLILEDLHWADRPFLDLFALLLPLVSGAAITWVLSSRIDGDPLDARLRASCEDQPLTVFDLGPLRRAEAEGLALQCGLGDEDYRSQCVERAAGNALFLTQLLMSPQGPLPDSLRHLVQSQIDRLEPQDRRALRIASAMGQQFPLPLLREMLGDPGYRTDGPERANLFKSPAGECGAFVHALVMDCIYESTAPAWRRHIHARLAGFYRERDAVLWARHLGRAGDAQAVAAYLQAIRGQMAQHGYESATELVAQCRLLDMCASDGHALEMLAAEAAMRTMRNPEALASYGRARSLAVTPQQRIDAALGMAAVLNVLDRTEEEEALLDGLHEETALHGSQASQARLLYLKGNIYFPRGDFSASRQLHGQALRHARLGGDRALEALALSGLGDSLYAQGRMVEAHAVFADCLDLCEAHGLVSIKASNRFMRGTARIYLGRTAEALDDALSSADLGHRVGNRRAEIVSRLTAGWVLLSMARLDDAQAQVEEGLAIARSMGAARFEPFLAESLARIRFAQGQPDRALSLIREACEGVQRLHLQRFIGPWLMGTLALLSDDAQERSQALSRGEEMLAAGCVAHNHFRFHVAAAEVALLLGDGAGAVAQAERLRALAGEEGPCPWVEHHARTVAACARWLDVPGEDNREVLRTLRRQADEDGMALVMPRLDALLRGE</sequence>
<gene>
    <name evidence="4" type="ORF">AX018_10309</name>
</gene>
<comment type="caution">
    <text evidence="4">The sequence shown here is derived from an EMBL/GenBank/DDBJ whole genome shotgun (WGS) entry which is preliminary data.</text>
</comment>
<dbReference type="GO" id="GO:0005524">
    <property type="term" value="F:ATP binding"/>
    <property type="evidence" value="ECO:0007669"/>
    <property type="project" value="UniProtKB-KW"/>
</dbReference>
<keyword evidence="2" id="KW-0067">ATP-binding</keyword>
<dbReference type="Gene3D" id="1.25.40.10">
    <property type="entry name" value="Tetratricopeptide repeat domain"/>
    <property type="match status" value="2"/>
</dbReference>
<protein>
    <submittedName>
        <fullName evidence="4">Helix-turn-helix protein</fullName>
    </submittedName>
</protein>
<keyword evidence="1" id="KW-0547">Nucleotide-binding</keyword>
<feature type="domain" description="HTH cro/C1-type" evidence="3">
    <location>
        <begin position="28"/>
        <end position="86"/>
    </location>
</feature>
<accession>A0A328YX35</accession>
<dbReference type="InterPro" id="IPR010982">
    <property type="entry name" value="Lambda_DNA-bd_dom_sf"/>
</dbReference>
<dbReference type="PANTHER" id="PTHR16305:SF28">
    <property type="entry name" value="GUANYLATE CYCLASE DOMAIN-CONTAINING PROTEIN"/>
    <property type="match status" value="1"/>
</dbReference>
<dbReference type="GO" id="GO:0004016">
    <property type="term" value="F:adenylate cyclase activity"/>
    <property type="evidence" value="ECO:0007669"/>
    <property type="project" value="TreeGrafter"/>
</dbReference>
<dbReference type="AlphaFoldDB" id="A0A328YX35"/>
<evidence type="ECO:0000259" key="3">
    <source>
        <dbReference type="PROSITE" id="PS50943"/>
    </source>
</evidence>
<dbReference type="PROSITE" id="PS50943">
    <property type="entry name" value="HTH_CROC1"/>
    <property type="match status" value="1"/>
</dbReference>
<dbReference type="InterPro" id="IPR011990">
    <property type="entry name" value="TPR-like_helical_dom_sf"/>
</dbReference>
<dbReference type="GO" id="GO:0005737">
    <property type="term" value="C:cytoplasm"/>
    <property type="evidence" value="ECO:0007669"/>
    <property type="project" value="TreeGrafter"/>
</dbReference>
<reference evidence="4 5" key="1">
    <citation type="submission" date="2018-06" db="EMBL/GenBank/DDBJ databases">
        <title>Genomic Encyclopedia of Archaeal and Bacterial Type Strains, Phase II (KMG-II): from individual species to whole genera.</title>
        <authorList>
            <person name="Goeker M."/>
        </authorList>
    </citation>
    <scope>NUCLEOTIDE SEQUENCE [LARGE SCALE GENOMIC DNA]</scope>
    <source>
        <strain evidence="4 5">CFPB 3232</strain>
    </source>
</reference>
<dbReference type="SUPFAM" id="SSF48452">
    <property type="entry name" value="TPR-like"/>
    <property type="match status" value="2"/>
</dbReference>
<dbReference type="Gene3D" id="1.10.260.40">
    <property type="entry name" value="lambda repressor-like DNA-binding domains"/>
    <property type="match status" value="1"/>
</dbReference>
<dbReference type="Pfam" id="PF13191">
    <property type="entry name" value="AAA_16"/>
    <property type="match status" value="1"/>
</dbReference>
<dbReference type="InterPro" id="IPR001387">
    <property type="entry name" value="Cro/C1-type_HTH"/>
</dbReference>
<dbReference type="SUPFAM" id="SSF52540">
    <property type="entry name" value="P-loop containing nucleoside triphosphate hydrolases"/>
    <property type="match status" value="1"/>
</dbReference>
<dbReference type="InterPro" id="IPR027417">
    <property type="entry name" value="P-loop_NTPase"/>
</dbReference>
<dbReference type="RefSeq" id="WP_111878460.1">
    <property type="nucleotide sequence ID" value="NZ_CBCSGC010000072.1"/>
</dbReference>
<dbReference type="OrthoDB" id="9758570at2"/>
<evidence type="ECO:0000256" key="2">
    <source>
        <dbReference type="ARBA" id="ARBA00022840"/>
    </source>
</evidence>
<dbReference type="SUPFAM" id="SSF47413">
    <property type="entry name" value="lambda repressor-like DNA-binding domains"/>
    <property type="match status" value="1"/>
</dbReference>
<evidence type="ECO:0000313" key="4">
    <source>
        <dbReference type="EMBL" id="RAR78508.1"/>
    </source>
</evidence>
<dbReference type="GO" id="GO:0003677">
    <property type="term" value="F:DNA binding"/>
    <property type="evidence" value="ECO:0007669"/>
    <property type="project" value="InterPro"/>
</dbReference>
<dbReference type="Proteomes" id="UP000248856">
    <property type="component" value="Unassembled WGS sequence"/>
</dbReference>
<evidence type="ECO:0000256" key="1">
    <source>
        <dbReference type="ARBA" id="ARBA00022741"/>
    </source>
</evidence>
<dbReference type="CDD" id="cd00093">
    <property type="entry name" value="HTH_XRE"/>
    <property type="match status" value="1"/>
</dbReference>
<dbReference type="EMBL" id="QLTA01000030">
    <property type="protein sequence ID" value="RAR78508.1"/>
    <property type="molecule type" value="Genomic_DNA"/>
</dbReference>
<dbReference type="Pfam" id="PF13424">
    <property type="entry name" value="TPR_12"/>
    <property type="match status" value="1"/>
</dbReference>
<evidence type="ECO:0000313" key="5">
    <source>
        <dbReference type="Proteomes" id="UP000248856"/>
    </source>
</evidence>
<proteinExistence type="predicted"/>